<sequence>MRFDPANPKLTISELDPNDYEGTINWVEMSQNPDLNGDYYNMFNVDGVKGYNGTFVPFGGNLTAALDSFIISITVPNADTYFDNSNFMGPVPLPIKLDPDLGITQYNCTSNSTTTTSASSPFPSQPPYVALVVLINGGIVQWAL</sequence>
<organism evidence="1 2">
    <name type="scientific">Paxillus involutus ATCC 200175</name>
    <dbReference type="NCBI Taxonomy" id="664439"/>
    <lineage>
        <taxon>Eukaryota</taxon>
        <taxon>Fungi</taxon>
        <taxon>Dikarya</taxon>
        <taxon>Basidiomycota</taxon>
        <taxon>Agaricomycotina</taxon>
        <taxon>Agaricomycetes</taxon>
        <taxon>Agaricomycetidae</taxon>
        <taxon>Boletales</taxon>
        <taxon>Paxilineae</taxon>
        <taxon>Paxillaceae</taxon>
        <taxon>Paxillus</taxon>
    </lineage>
</organism>
<evidence type="ECO:0000313" key="1">
    <source>
        <dbReference type="EMBL" id="KIJ13949.1"/>
    </source>
</evidence>
<accession>A0A0C9SWI5</accession>
<dbReference type="SUPFAM" id="SSF50630">
    <property type="entry name" value="Acid proteases"/>
    <property type="match status" value="1"/>
</dbReference>
<keyword evidence="2" id="KW-1185">Reference proteome</keyword>
<dbReference type="Proteomes" id="UP000053647">
    <property type="component" value="Unassembled WGS sequence"/>
</dbReference>
<evidence type="ECO:0000313" key="2">
    <source>
        <dbReference type="Proteomes" id="UP000053647"/>
    </source>
</evidence>
<dbReference type="EMBL" id="KN819347">
    <property type="protein sequence ID" value="KIJ13949.1"/>
    <property type="molecule type" value="Genomic_DNA"/>
</dbReference>
<name>A0A0C9SWI5_PAXIN</name>
<proteinExistence type="predicted"/>
<dbReference type="AlphaFoldDB" id="A0A0C9SWI5"/>
<dbReference type="InterPro" id="IPR021109">
    <property type="entry name" value="Peptidase_aspartic_dom_sf"/>
</dbReference>
<gene>
    <name evidence="1" type="ORF">PAXINDRAFT_13273</name>
</gene>
<dbReference type="HOGENOM" id="CLU_1797083_0_0_1"/>
<reference evidence="1 2" key="1">
    <citation type="submission" date="2014-06" db="EMBL/GenBank/DDBJ databases">
        <authorList>
            <consortium name="DOE Joint Genome Institute"/>
            <person name="Kuo A."/>
            <person name="Kohler A."/>
            <person name="Nagy L.G."/>
            <person name="Floudas D."/>
            <person name="Copeland A."/>
            <person name="Barry K.W."/>
            <person name="Cichocki N."/>
            <person name="Veneault-Fourrey C."/>
            <person name="LaButti K."/>
            <person name="Lindquist E.A."/>
            <person name="Lipzen A."/>
            <person name="Lundell T."/>
            <person name="Morin E."/>
            <person name="Murat C."/>
            <person name="Sun H."/>
            <person name="Tunlid A."/>
            <person name="Henrissat B."/>
            <person name="Grigoriev I.V."/>
            <person name="Hibbett D.S."/>
            <person name="Martin F."/>
            <person name="Nordberg H.P."/>
            <person name="Cantor M.N."/>
            <person name="Hua S.X."/>
        </authorList>
    </citation>
    <scope>NUCLEOTIDE SEQUENCE [LARGE SCALE GENOMIC DNA]</scope>
    <source>
        <strain evidence="1 2">ATCC 200175</strain>
    </source>
</reference>
<protein>
    <submittedName>
        <fullName evidence="1">Uncharacterized protein</fullName>
    </submittedName>
</protein>
<reference evidence="2" key="2">
    <citation type="submission" date="2015-01" db="EMBL/GenBank/DDBJ databases">
        <title>Evolutionary Origins and Diversification of the Mycorrhizal Mutualists.</title>
        <authorList>
            <consortium name="DOE Joint Genome Institute"/>
            <consortium name="Mycorrhizal Genomics Consortium"/>
            <person name="Kohler A."/>
            <person name="Kuo A."/>
            <person name="Nagy L.G."/>
            <person name="Floudas D."/>
            <person name="Copeland A."/>
            <person name="Barry K.W."/>
            <person name="Cichocki N."/>
            <person name="Veneault-Fourrey C."/>
            <person name="LaButti K."/>
            <person name="Lindquist E.A."/>
            <person name="Lipzen A."/>
            <person name="Lundell T."/>
            <person name="Morin E."/>
            <person name="Murat C."/>
            <person name="Riley R."/>
            <person name="Ohm R."/>
            <person name="Sun H."/>
            <person name="Tunlid A."/>
            <person name="Henrissat B."/>
            <person name="Grigoriev I.V."/>
            <person name="Hibbett D.S."/>
            <person name="Martin F."/>
        </authorList>
    </citation>
    <scope>NUCLEOTIDE SEQUENCE [LARGE SCALE GENOMIC DNA]</scope>
    <source>
        <strain evidence="2">ATCC 200175</strain>
    </source>
</reference>
<dbReference type="OrthoDB" id="2747330at2759"/>